<name>A0A1G8BRN9_9ACTN</name>
<dbReference type="SUPFAM" id="SSF49899">
    <property type="entry name" value="Concanavalin A-like lectins/glucanases"/>
    <property type="match status" value="1"/>
</dbReference>
<gene>
    <name evidence="1" type="ORF">SAMN05421505_114136</name>
</gene>
<evidence type="ECO:0000313" key="2">
    <source>
        <dbReference type="Proteomes" id="UP000198923"/>
    </source>
</evidence>
<dbReference type="Pfam" id="PF13385">
    <property type="entry name" value="Laminin_G_3"/>
    <property type="match status" value="1"/>
</dbReference>
<keyword evidence="2" id="KW-1185">Reference proteome</keyword>
<organism evidence="1 2">
    <name type="scientific">Sinosporangium album</name>
    <dbReference type="NCBI Taxonomy" id="504805"/>
    <lineage>
        <taxon>Bacteria</taxon>
        <taxon>Bacillati</taxon>
        <taxon>Actinomycetota</taxon>
        <taxon>Actinomycetes</taxon>
        <taxon>Streptosporangiales</taxon>
        <taxon>Streptosporangiaceae</taxon>
        <taxon>Sinosporangium</taxon>
    </lineage>
</organism>
<proteinExistence type="predicted"/>
<dbReference type="STRING" id="504805.SAMN05421505_114136"/>
<accession>A0A1G8BRN9</accession>
<dbReference type="RefSeq" id="WP_176955503.1">
    <property type="nucleotide sequence ID" value="NZ_FNCN01000014.1"/>
</dbReference>
<dbReference type="Proteomes" id="UP000198923">
    <property type="component" value="Unassembled WGS sequence"/>
</dbReference>
<sequence>MLKLILDQDYLEPTPAVDRTPYVNHGLVTGAAFEPNGRQPGSGALRFTPDSSSVRIAPRQCWRDLRALAIETWLWVEPTGTRRNIIEGDGSFALFVDTDDALTGSVFGLHGGSADPKWVTVSSTSDSPDGVARPLPMRQWCKVVFYHDGIARARLFVDDQLVAARGGYESGVGPVGGAGVVIGNWTLADQFGFDGLIDHVRVFKHDENWPLRAFLSRSISLEAYDQWDRFWECLRCATDPVAARNLVQIGRAWEKLLRRFFAAVHGSGQAQEELERLLGDYKRNWAADTLTDASMIDTIVALRRLLEDLLGPTWLEDASALAHQLREVLGETHGCLDPARLADADPSWAGFIAAASDALQT</sequence>
<dbReference type="Gene3D" id="2.60.120.200">
    <property type="match status" value="1"/>
</dbReference>
<protein>
    <submittedName>
        <fullName evidence="1">Concanavalin A-like lectin/glucanases superfamily protein</fullName>
    </submittedName>
</protein>
<reference evidence="1 2" key="1">
    <citation type="submission" date="2016-10" db="EMBL/GenBank/DDBJ databases">
        <authorList>
            <person name="de Groot N.N."/>
        </authorList>
    </citation>
    <scope>NUCLEOTIDE SEQUENCE [LARGE SCALE GENOMIC DNA]</scope>
    <source>
        <strain evidence="1 2">CPCC 201354</strain>
    </source>
</reference>
<dbReference type="EMBL" id="FNCN01000014">
    <property type="protein sequence ID" value="SDH35916.1"/>
    <property type="molecule type" value="Genomic_DNA"/>
</dbReference>
<dbReference type="InterPro" id="IPR013320">
    <property type="entry name" value="ConA-like_dom_sf"/>
</dbReference>
<dbReference type="GO" id="GO:0030246">
    <property type="term" value="F:carbohydrate binding"/>
    <property type="evidence" value="ECO:0007669"/>
    <property type="project" value="UniProtKB-KW"/>
</dbReference>
<dbReference type="AlphaFoldDB" id="A0A1G8BRN9"/>
<keyword evidence="1" id="KW-0430">Lectin</keyword>
<evidence type="ECO:0000313" key="1">
    <source>
        <dbReference type="EMBL" id="SDH35916.1"/>
    </source>
</evidence>